<proteinExistence type="predicted"/>
<accession>A0ABQ0AJH5</accession>
<name>A0ABQ0AJH5_9RHOB</name>
<sequence length="844" mass="92253">MNLEALITSVVMVGHSLFGPDNPQMLQQLLAKQPGATAPVTVEAQIINGAPLSYNWQHAESAEGINARQRLTAPVDAVIVTEAIPLANHLKWSNSEEAVTQFYELARSANPDVQFYLQETWHSLNSGTGTEVPFDEGAATPWRQRLEQDLPRWQALVDDVNAATGGTVRLLPAGQAMARLDDAITAGTLPGLQSISQVFSDDIHPNALGFYYLSLVQYAVLTGQDPRGLPHRLQDRWRQGYTAPSEALARQLQRLAWAAAGGSDTASAALPDEPAPLPMEPELAQLNSPVPEELPQQRHAVAPQAPNRQPIAMNLMPVADWSPQAPFLDHFKTARPWIGHLPGQWGGANEADLAQAGYLDAAGWPTALPPELGSIGTVILTDLPESAHSLAGRYVLRFDGEGIVEVSGRARNQRYGKGEVSFDFTPGPGPVEIRLQRIGQGGDYPRNITVVKEEHLPRYAAGEIFNPDWLEILDGFAVLRFMDWMGTNDSRLTGWEDRPLVSDYSWGRKGVPLEVMLALVNELGADGWFNMPHRADDSYIRNFARAVKAGLDFDLKAYVEYSNEVWNWQFDQANWADAQAQARWGGKDLWVQFYGGRAAEVSQIWTEVFGAASPTRLVRVLATQTGWLGLEEQILTAPLWVAEAADREAPAAYFDAYAVTGYFGGILGIKERAPILRAWIADSQLHARTAAAAQGLSGTEAEQFIADHQYDVASVQAAAELTDGLVTGDATDTLSDLLGRVLPYHRAVADQHGLDLIMYEGGSHVVGIGPMTEDEVLTGFFTHFNYTPEMGALYVRLLSGWQELGGTLFVAYADVAVPGKWGSWGALRSLSDDNPRWSALESVK</sequence>
<keyword evidence="2" id="KW-1185">Reference proteome</keyword>
<protein>
    <submittedName>
        <fullName evidence="1">Uncharacterized protein</fullName>
    </submittedName>
</protein>
<evidence type="ECO:0000313" key="2">
    <source>
        <dbReference type="Proteomes" id="UP001441944"/>
    </source>
</evidence>
<dbReference type="Proteomes" id="UP001441944">
    <property type="component" value="Unassembled WGS sequence"/>
</dbReference>
<dbReference type="InterPro" id="IPR036514">
    <property type="entry name" value="SGNH_hydro_sf"/>
</dbReference>
<reference evidence="1 2" key="1">
    <citation type="submission" date="2024-04" db="EMBL/GenBank/DDBJ databases">
        <title>Draft genome sequence of Pseudophaeobacter arcticus NBRC 116598.</title>
        <authorList>
            <person name="Miyakawa T."/>
            <person name="Kusuya Y."/>
            <person name="Miura T."/>
        </authorList>
    </citation>
    <scope>NUCLEOTIDE SEQUENCE [LARGE SCALE GENOMIC DNA]</scope>
    <source>
        <strain evidence="1 2">SU-CL00105</strain>
    </source>
</reference>
<organism evidence="1 2">
    <name type="scientific">Pseudophaeobacter arcticus</name>
    <dbReference type="NCBI Taxonomy" id="385492"/>
    <lineage>
        <taxon>Bacteria</taxon>
        <taxon>Pseudomonadati</taxon>
        <taxon>Pseudomonadota</taxon>
        <taxon>Alphaproteobacteria</taxon>
        <taxon>Rhodobacterales</taxon>
        <taxon>Paracoccaceae</taxon>
        <taxon>Pseudophaeobacter</taxon>
    </lineage>
</organism>
<gene>
    <name evidence="1" type="ORF">NBRC116598_14440</name>
</gene>
<evidence type="ECO:0000313" key="1">
    <source>
        <dbReference type="EMBL" id="GAA6196000.1"/>
    </source>
</evidence>
<comment type="caution">
    <text evidence="1">The sequence shown here is derived from an EMBL/GenBank/DDBJ whole genome shotgun (WGS) entry which is preliminary data.</text>
</comment>
<dbReference type="Gene3D" id="3.40.50.1110">
    <property type="entry name" value="SGNH hydrolase"/>
    <property type="match status" value="1"/>
</dbReference>
<dbReference type="RefSeq" id="WP_353398391.1">
    <property type="nucleotide sequence ID" value="NZ_BAABWU010000004.1"/>
</dbReference>
<dbReference type="EMBL" id="BAABWU010000004">
    <property type="protein sequence ID" value="GAA6196000.1"/>
    <property type="molecule type" value="Genomic_DNA"/>
</dbReference>